<proteinExistence type="predicted"/>
<keyword evidence="2" id="KW-1185">Reference proteome</keyword>
<reference evidence="1 2" key="1">
    <citation type="journal article" date="2018" name="New Phytol.">
        <title>Phylogenomics of Endogonaceae and evolution of mycorrhizas within Mucoromycota.</title>
        <authorList>
            <person name="Chang Y."/>
            <person name="Desiro A."/>
            <person name="Na H."/>
            <person name="Sandor L."/>
            <person name="Lipzen A."/>
            <person name="Clum A."/>
            <person name="Barry K."/>
            <person name="Grigoriev I.V."/>
            <person name="Martin F.M."/>
            <person name="Stajich J.E."/>
            <person name="Smith M.E."/>
            <person name="Bonito G."/>
            <person name="Spatafora J.W."/>
        </authorList>
    </citation>
    <scope>NUCLEOTIDE SEQUENCE [LARGE SCALE GENOMIC DNA]</scope>
    <source>
        <strain evidence="1 2">AD002</strain>
    </source>
</reference>
<gene>
    <name evidence="1" type="ORF">BC938DRAFT_472169</name>
</gene>
<evidence type="ECO:0000313" key="1">
    <source>
        <dbReference type="EMBL" id="RUS33298.1"/>
    </source>
</evidence>
<protein>
    <submittedName>
        <fullName evidence="1">Uncharacterized protein</fullName>
    </submittedName>
</protein>
<name>A0A433QU74_9FUNG</name>
<accession>A0A433QU74</accession>
<dbReference type="AlphaFoldDB" id="A0A433QU74"/>
<comment type="caution">
    <text evidence="1">The sequence shown here is derived from an EMBL/GenBank/DDBJ whole genome shotgun (WGS) entry which is preliminary data.</text>
</comment>
<organism evidence="1 2">
    <name type="scientific">Jimgerdemannia flammicorona</name>
    <dbReference type="NCBI Taxonomy" id="994334"/>
    <lineage>
        <taxon>Eukaryota</taxon>
        <taxon>Fungi</taxon>
        <taxon>Fungi incertae sedis</taxon>
        <taxon>Mucoromycota</taxon>
        <taxon>Mucoromycotina</taxon>
        <taxon>Endogonomycetes</taxon>
        <taxon>Endogonales</taxon>
        <taxon>Endogonaceae</taxon>
        <taxon>Jimgerdemannia</taxon>
    </lineage>
</organism>
<sequence>MPPLRSIAADLDPLLAFHKDTIAQLDAIGIKSDKSLLLADDNYITSNTKLSLQTIRAFRDDVINECKAAPVRADDLFLELEQKERCLSTGCNR</sequence>
<evidence type="ECO:0000313" key="2">
    <source>
        <dbReference type="Proteomes" id="UP000274822"/>
    </source>
</evidence>
<dbReference type="EMBL" id="RBNJ01001297">
    <property type="protein sequence ID" value="RUS33298.1"/>
    <property type="molecule type" value="Genomic_DNA"/>
</dbReference>
<dbReference type="Proteomes" id="UP000274822">
    <property type="component" value="Unassembled WGS sequence"/>
</dbReference>